<dbReference type="InterPro" id="IPR034546">
    <property type="entry name" value="PAIR1"/>
</dbReference>
<name>A0AAD4JAJ3_PERFH</name>
<keyword evidence="3" id="KW-1185">Reference proteome</keyword>
<dbReference type="PANTHER" id="PTHR37695:SF1">
    <property type="entry name" value="RECOMBINATION INITIATION DEFECTS 3-RELATED"/>
    <property type="match status" value="1"/>
</dbReference>
<reference evidence="2 3" key="1">
    <citation type="journal article" date="2021" name="Nat. Commun.">
        <title>Incipient diploidization of the medicinal plant Perilla within 10,000 years.</title>
        <authorList>
            <person name="Zhang Y."/>
            <person name="Shen Q."/>
            <person name="Leng L."/>
            <person name="Zhang D."/>
            <person name="Chen S."/>
            <person name="Shi Y."/>
            <person name="Ning Z."/>
            <person name="Chen S."/>
        </authorList>
    </citation>
    <scope>NUCLEOTIDE SEQUENCE [LARGE SCALE GENOMIC DNA]</scope>
    <source>
        <strain evidence="3">cv. PC099</strain>
    </source>
</reference>
<dbReference type="PANTHER" id="PTHR37695">
    <property type="entry name" value="RECOMBINATION INITIATION DEFECTS 3-RELATED"/>
    <property type="match status" value="1"/>
</dbReference>
<dbReference type="EMBL" id="SDAM02000101">
    <property type="protein sequence ID" value="KAH6830014.1"/>
    <property type="molecule type" value="Genomic_DNA"/>
</dbReference>
<dbReference type="GO" id="GO:0005634">
    <property type="term" value="C:nucleus"/>
    <property type="evidence" value="ECO:0007669"/>
    <property type="project" value="TreeGrafter"/>
</dbReference>
<organism evidence="2 3">
    <name type="scientific">Perilla frutescens var. hirtella</name>
    <name type="common">Perilla citriodora</name>
    <name type="synonym">Perilla setoyensis</name>
    <dbReference type="NCBI Taxonomy" id="608512"/>
    <lineage>
        <taxon>Eukaryota</taxon>
        <taxon>Viridiplantae</taxon>
        <taxon>Streptophyta</taxon>
        <taxon>Embryophyta</taxon>
        <taxon>Tracheophyta</taxon>
        <taxon>Spermatophyta</taxon>
        <taxon>Magnoliopsida</taxon>
        <taxon>eudicotyledons</taxon>
        <taxon>Gunneridae</taxon>
        <taxon>Pentapetalae</taxon>
        <taxon>asterids</taxon>
        <taxon>lamiids</taxon>
        <taxon>Lamiales</taxon>
        <taxon>Lamiaceae</taxon>
        <taxon>Nepetoideae</taxon>
        <taxon>Elsholtzieae</taxon>
        <taxon>Perilla</taxon>
    </lineage>
</organism>
<gene>
    <name evidence="2" type="ORF">C2S53_000329</name>
</gene>
<accession>A0AAD4JAJ3</accession>
<evidence type="ECO:0000256" key="1">
    <source>
        <dbReference type="SAM" id="MobiDB-lite"/>
    </source>
</evidence>
<evidence type="ECO:0000313" key="3">
    <source>
        <dbReference type="Proteomes" id="UP001190926"/>
    </source>
</evidence>
<proteinExistence type="predicted"/>
<sequence length="411" mass="46246">MKLKINKASDLSSISVLPPQSRRSSGILSGLESSSIFGRSQTTSQLRPQQSQMTLSQGVSSQHGLFSQFSQNSQDEILTNEKIGSQDRESSVRRRSCLPLIDCARDENHMTVSRTSNKLLRKWSSQENKCHINEELEHRIGLIETSLSRLGLILDSVQSDIMQVNKGTKEVALETKDMRQKLNAHDESLQLMSKGQENIKSCLDFGLKSLSDQLKQIMTQENSGLIMSSLSVLSEKIDSQMVKLQNDLHKDLCKELQAISCSVKMSTKKQVTSSMNGSKALLSPVAVNCRPSPQEVQFPDNATGHLKTRQTTALPKVELGSWTSVKQERRAPKVGNCNRRSDQKKTSPHQLECKIIIESDEEIDIGFSCLFEEKVTELDKYSVEEAKQETARILRKARRRKRKRCNTIIIN</sequence>
<dbReference type="GO" id="GO:0009553">
    <property type="term" value="P:embryo sac development"/>
    <property type="evidence" value="ECO:0007669"/>
    <property type="project" value="TreeGrafter"/>
</dbReference>
<dbReference type="GO" id="GO:0070192">
    <property type="term" value="P:chromosome organization involved in meiotic cell cycle"/>
    <property type="evidence" value="ECO:0007669"/>
    <property type="project" value="InterPro"/>
</dbReference>
<dbReference type="Proteomes" id="UP001190926">
    <property type="component" value="Unassembled WGS sequence"/>
</dbReference>
<protein>
    <recommendedName>
        <fullName evidence="4">Protein PAIR1</fullName>
    </recommendedName>
</protein>
<evidence type="ECO:0000313" key="2">
    <source>
        <dbReference type="EMBL" id="KAH6830014.1"/>
    </source>
</evidence>
<dbReference type="GO" id="GO:0009556">
    <property type="term" value="P:microsporogenesis"/>
    <property type="evidence" value="ECO:0007669"/>
    <property type="project" value="TreeGrafter"/>
</dbReference>
<dbReference type="GO" id="GO:0042138">
    <property type="term" value="P:meiotic DNA double-strand break formation"/>
    <property type="evidence" value="ECO:0007669"/>
    <property type="project" value="TreeGrafter"/>
</dbReference>
<dbReference type="AlphaFoldDB" id="A0AAD4JAJ3"/>
<feature type="region of interest" description="Disordered" evidence="1">
    <location>
        <begin position="1"/>
        <end position="27"/>
    </location>
</feature>
<evidence type="ECO:0008006" key="4">
    <source>
        <dbReference type="Google" id="ProtNLM"/>
    </source>
</evidence>
<comment type="caution">
    <text evidence="2">The sequence shown here is derived from an EMBL/GenBank/DDBJ whole genome shotgun (WGS) entry which is preliminary data.</text>
</comment>